<reference evidence="3 4" key="1">
    <citation type="submission" date="2019-05" db="EMBL/GenBank/DDBJ databases">
        <title>Draft genome sequence of Actinomadura sp. 14C53.</title>
        <authorList>
            <person name="Saricaoglu S."/>
            <person name="Isik K."/>
        </authorList>
    </citation>
    <scope>NUCLEOTIDE SEQUENCE [LARGE SCALE GENOMIC DNA]</scope>
    <source>
        <strain evidence="3 4">14C53</strain>
    </source>
</reference>
<dbReference type="AlphaFoldDB" id="A0A5C4JD33"/>
<dbReference type="InterPro" id="IPR042099">
    <property type="entry name" value="ANL_N_sf"/>
</dbReference>
<dbReference type="GO" id="GO:0016874">
    <property type="term" value="F:ligase activity"/>
    <property type="evidence" value="ECO:0007669"/>
    <property type="project" value="UniProtKB-KW"/>
</dbReference>
<feature type="domain" description="AMP-dependent synthetase/ligase" evidence="2">
    <location>
        <begin position="34"/>
        <end position="147"/>
    </location>
</feature>
<dbReference type="PANTHER" id="PTHR43767:SF1">
    <property type="entry name" value="NONRIBOSOMAL PEPTIDE SYNTHASE PES1 (EUROFUNG)-RELATED"/>
    <property type="match status" value="1"/>
</dbReference>
<dbReference type="SUPFAM" id="SSF56801">
    <property type="entry name" value="Acetyl-CoA synthetase-like"/>
    <property type="match status" value="1"/>
</dbReference>
<dbReference type="EMBL" id="VCKW01000065">
    <property type="protein sequence ID" value="TMR01156.1"/>
    <property type="molecule type" value="Genomic_DNA"/>
</dbReference>
<dbReference type="OrthoDB" id="3420833at2"/>
<keyword evidence="4" id="KW-1185">Reference proteome</keyword>
<dbReference type="RefSeq" id="WP_138645733.1">
    <property type="nucleotide sequence ID" value="NZ_VCKW01000065.1"/>
</dbReference>
<gene>
    <name evidence="3" type="ORF">ETD83_14995</name>
</gene>
<evidence type="ECO:0000259" key="2">
    <source>
        <dbReference type="Pfam" id="PF00501"/>
    </source>
</evidence>
<proteinExistence type="predicted"/>
<feature type="region of interest" description="Disordered" evidence="1">
    <location>
        <begin position="153"/>
        <end position="172"/>
    </location>
</feature>
<name>A0A5C4JD33_9ACTN</name>
<dbReference type="InterPro" id="IPR000873">
    <property type="entry name" value="AMP-dep_synth/lig_dom"/>
</dbReference>
<dbReference type="Proteomes" id="UP000309174">
    <property type="component" value="Unassembled WGS sequence"/>
</dbReference>
<dbReference type="InterPro" id="IPR050237">
    <property type="entry name" value="ATP-dep_AMP-bd_enzyme"/>
</dbReference>
<comment type="caution">
    <text evidence="3">The sequence shown here is derived from an EMBL/GenBank/DDBJ whole genome shotgun (WGS) entry which is preliminary data.</text>
</comment>
<keyword evidence="3" id="KW-0436">Ligase</keyword>
<evidence type="ECO:0000313" key="3">
    <source>
        <dbReference type="EMBL" id="TMR01156.1"/>
    </source>
</evidence>
<evidence type="ECO:0000313" key="4">
    <source>
        <dbReference type="Proteomes" id="UP000309174"/>
    </source>
</evidence>
<protein>
    <submittedName>
        <fullName evidence="3">Acyl--CoA ligase</fullName>
    </submittedName>
</protein>
<dbReference type="PANTHER" id="PTHR43767">
    <property type="entry name" value="LONG-CHAIN-FATTY-ACID--COA LIGASE"/>
    <property type="match status" value="1"/>
</dbReference>
<sequence>MPQASPATPMVAGTTITEAVLDAVRVNAARRLGTALIDPSRTLGYAAFADEVTAAADGLRRHGARPGDIGAIHISGVCDLALAVHAVSASGAVPALLPPDAKAAEAAALLNRSGARFLLTSEDTAARTLAAAEHSYVRQIFAFGDVPGTTPFERLLEQGPEGGAPPSPDPLRDPALRLCAPPEEITHADRLADLYRLGGALGLGRGDVLALSGRDVPAPTWIGLADLCLTQGATAVGVPGSGTRDLLEAILDHGATAAVVTPAKLRAIAFDHGRIPLTGVRLLLTGTPSAEAVRTCRNRHAWTVSPLC</sequence>
<organism evidence="3 4">
    <name type="scientific">Actinomadura soli</name>
    <dbReference type="NCBI Taxonomy" id="2508997"/>
    <lineage>
        <taxon>Bacteria</taxon>
        <taxon>Bacillati</taxon>
        <taxon>Actinomycetota</taxon>
        <taxon>Actinomycetes</taxon>
        <taxon>Streptosporangiales</taxon>
        <taxon>Thermomonosporaceae</taxon>
        <taxon>Actinomadura</taxon>
    </lineage>
</organism>
<dbReference type="Pfam" id="PF00501">
    <property type="entry name" value="AMP-binding"/>
    <property type="match status" value="1"/>
</dbReference>
<evidence type="ECO:0000256" key="1">
    <source>
        <dbReference type="SAM" id="MobiDB-lite"/>
    </source>
</evidence>
<dbReference type="Gene3D" id="3.40.50.12780">
    <property type="entry name" value="N-terminal domain of ligase-like"/>
    <property type="match status" value="1"/>
</dbReference>
<accession>A0A5C4JD33</accession>